<reference evidence="14" key="4">
    <citation type="submission" date="2025-05" db="UniProtKB">
        <authorList>
            <consortium name="Ensembl"/>
        </authorList>
    </citation>
    <scope>IDENTIFICATION</scope>
</reference>
<dbReference type="InterPro" id="IPR050567">
    <property type="entry name" value="Mitochondrial_Carrier"/>
</dbReference>
<keyword evidence="7" id="KW-1133">Transmembrane helix</keyword>
<evidence type="ECO:0000256" key="2">
    <source>
        <dbReference type="ARBA" id="ARBA00006375"/>
    </source>
</evidence>
<keyword evidence="8" id="KW-0496">Mitochondrion</keyword>
<sequence length="315" mass="34038">MDTVQLDDFLAGWIGGAASVIVGHPLDTVKARLQAGEGYKNTLQCVLRIFKNEHAVGFFKGLSFPLASVALYNSLALGVFSNTQRLICQYRYGECRQTPSLADLTAASAVVGLVTVTIGAPVDLVKIRLQMQTQPVSTAKLNLVGTGSIRSIAMPDQAVYRGPVHCISSILRNEGIPGMYRGVGAMVLRDVPGYCLYFVPYMLLCNWMTAEGSSTPSACSVWLAGGVAGTISWGTSTPMDVIKSRLQADGVLETKYKGVLHCIRQSYHKEGLRVFFRGTTVNAIRGFPMSAAMFLGYELSLKAIRGQQTEPEPNT</sequence>
<keyword evidence="5" id="KW-0677">Repeat</keyword>
<dbReference type="GeneID" id="103183698"/>
<name>V9KIR8_CALMI</name>
<dbReference type="PANTHER" id="PTHR45624:SF7">
    <property type="entry name" value="SOLUTE CARRIER FAMILY 25 MEMBER 48"/>
    <property type="match status" value="1"/>
</dbReference>
<gene>
    <name evidence="14" type="primary">slc25a48</name>
</gene>
<keyword evidence="6" id="KW-0999">Mitochondrion inner membrane</keyword>
<feature type="repeat" description="Solcar" evidence="11">
    <location>
        <begin position="216"/>
        <end position="303"/>
    </location>
</feature>
<keyword evidence="4 11" id="KW-0812">Transmembrane</keyword>
<evidence type="ECO:0000256" key="4">
    <source>
        <dbReference type="ARBA" id="ARBA00022692"/>
    </source>
</evidence>
<organism evidence="13">
    <name type="scientific">Callorhinchus milii</name>
    <name type="common">Ghost shark</name>
    <dbReference type="NCBI Taxonomy" id="7868"/>
    <lineage>
        <taxon>Eukaryota</taxon>
        <taxon>Metazoa</taxon>
        <taxon>Chordata</taxon>
        <taxon>Craniata</taxon>
        <taxon>Vertebrata</taxon>
        <taxon>Chondrichthyes</taxon>
        <taxon>Holocephali</taxon>
        <taxon>Chimaeriformes</taxon>
        <taxon>Callorhinchidae</taxon>
        <taxon>Callorhinchus</taxon>
    </lineage>
</organism>
<accession>V9KIR8</accession>
<evidence type="ECO:0000256" key="3">
    <source>
        <dbReference type="ARBA" id="ARBA00022448"/>
    </source>
</evidence>
<evidence type="ECO:0000313" key="13">
    <source>
        <dbReference type="EMBL" id="AFO98302.1"/>
    </source>
</evidence>
<evidence type="ECO:0000256" key="5">
    <source>
        <dbReference type="ARBA" id="ARBA00022737"/>
    </source>
</evidence>
<evidence type="ECO:0000313" key="14">
    <source>
        <dbReference type="Ensembl" id="ENSCMIP00000012788.1"/>
    </source>
</evidence>
<feature type="repeat" description="Solcar" evidence="11">
    <location>
        <begin position="99"/>
        <end position="207"/>
    </location>
</feature>
<evidence type="ECO:0000256" key="8">
    <source>
        <dbReference type="ARBA" id="ARBA00023128"/>
    </source>
</evidence>
<evidence type="ECO:0000256" key="12">
    <source>
        <dbReference type="RuleBase" id="RU000488"/>
    </source>
</evidence>
<proteinExistence type="evidence at transcript level"/>
<keyword evidence="9 11" id="KW-0472">Membrane</keyword>
<dbReference type="InterPro" id="IPR002067">
    <property type="entry name" value="MCP"/>
</dbReference>
<dbReference type="PRINTS" id="PR00926">
    <property type="entry name" value="MITOCARRIER"/>
</dbReference>
<evidence type="ECO:0000256" key="7">
    <source>
        <dbReference type="ARBA" id="ARBA00022989"/>
    </source>
</evidence>
<dbReference type="Gene3D" id="1.50.40.10">
    <property type="entry name" value="Mitochondrial carrier domain"/>
    <property type="match status" value="1"/>
</dbReference>
<reference evidence="15" key="2">
    <citation type="journal article" date="2007" name="PLoS Biol.">
        <title>Survey sequencing and comparative analysis of the elephant shark (Callorhinchus milii) genome.</title>
        <authorList>
            <person name="Venkatesh B."/>
            <person name="Kirkness E.F."/>
            <person name="Loh Y.H."/>
            <person name="Halpern A.L."/>
            <person name="Lee A.P."/>
            <person name="Johnson J."/>
            <person name="Dandona N."/>
            <person name="Viswanathan L.D."/>
            <person name="Tay A."/>
            <person name="Venter J.C."/>
            <person name="Strausberg R.L."/>
            <person name="Brenner S."/>
        </authorList>
    </citation>
    <scope>NUCLEOTIDE SEQUENCE [LARGE SCALE GENOMIC DNA]</scope>
</reference>
<dbReference type="Ensembl" id="ENSCMIT00000013078.1">
    <property type="protein sequence ID" value="ENSCMIP00000012788.1"/>
    <property type="gene ID" value="ENSCMIG00000006493.1"/>
</dbReference>
<dbReference type="STRING" id="7868.ENSCMIP00000012788"/>
<evidence type="ECO:0000256" key="1">
    <source>
        <dbReference type="ARBA" id="ARBA00004448"/>
    </source>
</evidence>
<dbReference type="OrthoDB" id="193856at2759"/>
<dbReference type="GeneTree" id="ENSGT00940000159354"/>
<dbReference type="InterPro" id="IPR018108">
    <property type="entry name" value="MCP_transmembrane"/>
</dbReference>
<dbReference type="EMBL" id="JW865785">
    <property type="protein sequence ID" value="AFO98302.1"/>
    <property type="molecule type" value="mRNA"/>
</dbReference>
<comment type="subcellular location">
    <subcellularLocation>
        <location evidence="1">Mitochondrion inner membrane</location>
        <topology evidence="1">Multi-pass membrane protein</topology>
    </subcellularLocation>
</comment>
<dbReference type="InterPro" id="IPR023395">
    <property type="entry name" value="MCP_dom_sf"/>
</dbReference>
<dbReference type="PROSITE" id="PS50920">
    <property type="entry name" value="SOLCAR"/>
    <property type="match status" value="3"/>
</dbReference>
<dbReference type="RefSeq" id="XP_007899510.1">
    <property type="nucleotide sequence ID" value="XM_007901319.2"/>
</dbReference>
<dbReference type="OMA" id="VWFLAFE"/>
<keyword evidence="15" id="KW-1185">Reference proteome</keyword>
<comment type="similarity">
    <text evidence="2 12">Belongs to the mitochondrial carrier (TC 2.A.29) family.</text>
</comment>
<dbReference type="Pfam" id="PF00153">
    <property type="entry name" value="Mito_carr"/>
    <property type="match status" value="3"/>
</dbReference>
<reference evidence="13 15" key="3">
    <citation type="journal article" date="2014" name="Nature">
        <title>Elephant shark genome provides unique insights into gnathostome evolution.</title>
        <authorList>
            <consortium name="International Elephant Shark Genome Sequencing Consortium"/>
            <person name="Venkatesh B."/>
            <person name="Lee A.P."/>
            <person name="Ravi V."/>
            <person name="Maurya A.K."/>
            <person name="Lian M.M."/>
            <person name="Swann J.B."/>
            <person name="Ohta Y."/>
            <person name="Flajnik M.F."/>
            <person name="Sutoh Y."/>
            <person name="Kasahara M."/>
            <person name="Hoon S."/>
            <person name="Gangu V."/>
            <person name="Roy S.W."/>
            <person name="Irimia M."/>
            <person name="Korzh V."/>
            <person name="Kondrychyn I."/>
            <person name="Lim Z.W."/>
            <person name="Tay B.H."/>
            <person name="Tohari S."/>
            <person name="Kong K.W."/>
            <person name="Ho S."/>
            <person name="Lorente-Galdos B."/>
            <person name="Quilez J."/>
            <person name="Marques-Bonet T."/>
            <person name="Raney B.J."/>
            <person name="Ingham P.W."/>
            <person name="Tay A."/>
            <person name="Hillier L.W."/>
            <person name="Minx P."/>
            <person name="Boehm T."/>
            <person name="Wilson R.K."/>
            <person name="Brenner S."/>
            <person name="Warren W.C."/>
        </authorList>
    </citation>
    <scope>NUCLEOTIDE SEQUENCE</scope>
    <source>
        <tissue evidence="13">Intestine</tissue>
    </source>
</reference>
<dbReference type="KEGG" id="cmk:103183698"/>
<keyword evidence="3 12" id="KW-0813">Transport</keyword>
<evidence type="ECO:0000256" key="10">
    <source>
        <dbReference type="ARBA" id="ARBA00070488"/>
    </source>
</evidence>
<dbReference type="GO" id="GO:0022857">
    <property type="term" value="F:transmembrane transporter activity"/>
    <property type="evidence" value="ECO:0007669"/>
    <property type="project" value="TreeGrafter"/>
</dbReference>
<dbReference type="SUPFAM" id="SSF103506">
    <property type="entry name" value="Mitochondrial carrier"/>
    <property type="match status" value="1"/>
</dbReference>
<dbReference type="PANTHER" id="PTHR45624">
    <property type="entry name" value="MITOCHONDRIAL BASIC AMINO ACIDS TRANSPORTER-RELATED"/>
    <property type="match status" value="1"/>
</dbReference>
<dbReference type="CTD" id="153328"/>
<reference evidence="15" key="1">
    <citation type="journal article" date="2006" name="Science">
        <title>Ancient noncoding elements conserved in the human genome.</title>
        <authorList>
            <person name="Venkatesh B."/>
            <person name="Kirkness E.F."/>
            <person name="Loh Y.H."/>
            <person name="Halpern A.L."/>
            <person name="Lee A.P."/>
            <person name="Johnson J."/>
            <person name="Dandona N."/>
            <person name="Viswanathan L.D."/>
            <person name="Tay A."/>
            <person name="Venter J.C."/>
            <person name="Strausberg R.L."/>
            <person name="Brenner S."/>
        </authorList>
    </citation>
    <scope>NUCLEOTIDE SEQUENCE [LARGE SCALE GENOMIC DNA]</scope>
</reference>
<dbReference type="AlphaFoldDB" id="V9KIR8"/>
<dbReference type="FunFam" id="1.50.40.10:FF:000058">
    <property type="entry name" value="Solute carrier family 25 member 48"/>
    <property type="match status" value="1"/>
</dbReference>
<protein>
    <recommendedName>
        <fullName evidence="10">Solute carrier family 25 member 48</fullName>
    </recommendedName>
</protein>
<evidence type="ECO:0000256" key="11">
    <source>
        <dbReference type="PROSITE-ProRule" id="PRU00282"/>
    </source>
</evidence>
<evidence type="ECO:0000256" key="6">
    <source>
        <dbReference type="ARBA" id="ARBA00022792"/>
    </source>
</evidence>
<evidence type="ECO:0000256" key="9">
    <source>
        <dbReference type="ARBA" id="ARBA00023136"/>
    </source>
</evidence>
<feature type="repeat" description="Solcar" evidence="11">
    <location>
        <begin position="3"/>
        <end position="86"/>
    </location>
</feature>
<dbReference type="Proteomes" id="UP000314986">
    <property type="component" value="Unassembled WGS sequence"/>
</dbReference>
<dbReference type="GO" id="GO:0005743">
    <property type="term" value="C:mitochondrial inner membrane"/>
    <property type="evidence" value="ECO:0007669"/>
    <property type="project" value="UniProtKB-SubCell"/>
</dbReference>
<evidence type="ECO:0000313" key="15">
    <source>
        <dbReference type="Proteomes" id="UP000314986"/>
    </source>
</evidence>